<dbReference type="GO" id="GO:0006508">
    <property type="term" value="P:proteolysis"/>
    <property type="evidence" value="ECO:0007669"/>
    <property type="project" value="InterPro"/>
</dbReference>
<dbReference type="Pfam" id="PF02074">
    <property type="entry name" value="Peptidase_M32"/>
    <property type="match status" value="1"/>
</dbReference>
<comment type="caution">
    <text evidence="2">The sequence shown here is derived from an EMBL/GenBank/DDBJ whole genome shotgun (WGS) entry which is preliminary data.</text>
</comment>
<evidence type="ECO:0000256" key="1">
    <source>
        <dbReference type="PIRSR" id="PIRSR006615-2"/>
    </source>
</evidence>
<sequence>MASSLRTVYTHLVDHVKKYKVLQSVNALLEWDELVMMPNNGADSRGQHKTVVASLTHDLQTNPLIEQYLSQLVELHDPKDISSVRVKSCSESAFNEYEISNIILIHKEYQRNTKIPKELVERASELSSRGYHTWVKARKSSNWSEFAGVMQEWIDIRREMSLLINPSKNVCDTLLDEYDPGMTCEEVDHVFSYIKKELVPLIQSIRKRVQEQPEKYGDEALLSKLQSTNEGTFPVDKQAELAKLVAKDIGFNFEGGRLDVSVHPFSTSFSTDDLRITTRYDTKEFVNGLAGVIHETGHSLYEGGLNRSYAYQPVQSALGTTIHESQSLFWERHVGLSLPFWKKWYPVAEEMFPYLKEKNNSIEDVYRAANVVTLNNFIRIESDELTYPMHVILRFEIEKALFDGSLKVEDVPKAWNQKFKEYLGLDVPSDAKGALQDVHWSSGAFFYFPTYLLGAAASAQIASAIPDFEKHIQENNYPHLKKWLNENIHARGSVTLNSNRLLEEATGQKLNPEIFINYLKNKYSKLYDL</sequence>
<dbReference type="VEuPathDB" id="AmoebaDB:NF0051700"/>
<name>A0A6A5C6C5_NAEFO</name>
<evidence type="ECO:0000313" key="3">
    <source>
        <dbReference type="Proteomes" id="UP000444721"/>
    </source>
</evidence>
<dbReference type="AlphaFoldDB" id="A0A6A5C6C5"/>
<dbReference type="EMBL" id="VFQX01000016">
    <property type="protein sequence ID" value="KAF0981035.1"/>
    <property type="molecule type" value="Genomic_DNA"/>
</dbReference>
<dbReference type="InterPro" id="IPR001333">
    <property type="entry name" value="Peptidase_M32_Taq"/>
</dbReference>
<organism evidence="2 3">
    <name type="scientific">Naegleria fowleri</name>
    <name type="common">Brain eating amoeba</name>
    <dbReference type="NCBI Taxonomy" id="5763"/>
    <lineage>
        <taxon>Eukaryota</taxon>
        <taxon>Discoba</taxon>
        <taxon>Heterolobosea</taxon>
        <taxon>Tetramitia</taxon>
        <taxon>Eutetramitia</taxon>
        <taxon>Vahlkampfiidae</taxon>
        <taxon>Naegleria</taxon>
    </lineage>
</organism>
<dbReference type="PANTHER" id="PTHR34217">
    <property type="entry name" value="METAL-DEPENDENT CARBOXYPEPTIDASE"/>
    <property type="match status" value="1"/>
</dbReference>
<dbReference type="GO" id="GO:0004181">
    <property type="term" value="F:metallocarboxypeptidase activity"/>
    <property type="evidence" value="ECO:0007669"/>
    <property type="project" value="InterPro"/>
</dbReference>
<dbReference type="RefSeq" id="XP_044565748.1">
    <property type="nucleotide sequence ID" value="XM_044703385.1"/>
</dbReference>
<reference evidence="2 3" key="1">
    <citation type="journal article" date="2019" name="Sci. Rep.">
        <title>Nanopore sequencing improves the draft genome of the human pathogenic amoeba Naegleria fowleri.</title>
        <authorList>
            <person name="Liechti N."/>
            <person name="Schurch N."/>
            <person name="Bruggmann R."/>
            <person name="Wittwer M."/>
        </authorList>
    </citation>
    <scope>NUCLEOTIDE SEQUENCE [LARGE SCALE GENOMIC DNA]</scope>
    <source>
        <strain evidence="2 3">ATCC 30894</strain>
    </source>
</reference>
<evidence type="ECO:0000313" key="2">
    <source>
        <dbReference type="EMBL" id="KAF0981035.1"/>
    </source>
</evidence>
<evidence type="ECO:0008006" key="4">
    <source>
        <dbReference type="Google" id="ProtNLM"/>
    </source>
</evidence>
<dbReference type="SUPFAM" id="SSF55486">
    <property type="entry name" value="Metalloproteases ('zincins'), catalytic domain"/>
    <property type="match status" value="1"/>
</dbReference>
<accession>A0A6A5C6C5</accession>
<dbReference type="VEuPathDB" id="AmoebaDB:NfTy_080090"/>
<dbReference type="VEuPathDB" id="AmoebaDB:FDP41_012823"/>
<dbReference type="PIRSF" id="PIRSF006615">
    <property type="entry name" value="Zn_crbxpep_Taq"/>
    <property type="match status" value="1"/>
</dbReference>
<dbReference type="OMA" id="IHWSHGS"/>
<protein>
    <recommendedName>
        <fullName evidence="4">Carboxypeptidase Taq</fullName>
    </recommendedName>
</protein>
<dbReference type="PROSITE" id="PS52034">
    <property type="entry name" value="PEPTIDASE_M32"/>
    <property type="match status" value="1"/>
</dbReference>
<dbReference type="Proteomes" id="UP000444721">
    <property type="component" value="Unassembled WGS sequence"/>
</dbReference>
<dbReference type="PRINTS" id="PR00998">
    <property type="entry name" value="CRBOXYPTASET"/>
</dbReference>
<keyword evidence="3" id="KW-1185">Reference proteome</keyword>
<feature type="active site" description="Proton donor/acceptor" evidence="1">
    <location>
        <position position="295"/>
    </location>
</feature>
<dbReference type="OrthoDB" id="10249837at2759"/>
<gene>
    <name evidence="2" type="ORF">FDP41_012823</name>
</gene>
<dbReference type="Gene3D" id="1.10.1370.30">
    <property type="match status" value="1"/>
</dbReference>
<dbReference type="PANTHER" id="PTHR34217:SF1">
    <property type="entry name" value="CARBOXYPEPTIDASE 1"/>
    <property type="match status" value="1"/>
</dbReference>
<dbReference type="GeneID" id="68120038"/>
<proteinExistence type="predicted"/>
<dbReference type="CDD" id="cd06460">
    <property type="entry name" value="M32_Taq"/>
    <property type="match status" value="1"/>
</dbReference>